<organism evidence="2 3">
    <name type="scientific">Candidimonas humi</name>
    <dbReference type="NCBI Taxonomy" id="683355"/>
    <lineage>
        <taxon>Bacteria</taxon>
        <taxon>Pseudomonadati</taxon>
        <taxon>Pseudomonadota</taxon>
        <taxon>Betaproteobacteria</taxon>
        <taxon>Burkholderiales</taxon>
        <taxon>Alcaligenaceae</taxon>
        <taxon>Candidimonas</taxon>
    </lineage>
</organism>
<dbReference type="Proteomes" id="UP001595848">
    <property type="component" value="Unassembled WGS sequence"/>
</dbReference>
<evidence type="ECO:0000259" key="1">
    <source>
        <dbReference type="Pfam" id="PF19802"/>
    </source>
</evidence>
<sequence>MLDLPRGPELLDTARRGLLEEILPALPPEQAYTVRMIAKAMAIAARELELGAGAARDGARSIAEFLGEEGATRIGAATSPAGAETAAGDRADRAQALLAECIRKRAIAPEREGQLRALLLQLTRAKLAVSNPKYLSRERA</sequence>
<accession>A0ABV8P4G5</accession>
<evidence type="ECO:0000313" key="2">
    <source>
        <dbReference type="EMBL" id="MFC4203451.1"/>
    </source>
</evidence>
<dbReference type="RefSeq" id="WP_217966656.1">
    <property type="nucleotide sequence ID" value="NZ_JAHTBN010000017.1"/>
</dbReference>
<dbReference type="Pfam" id="PF19802">
    <property type="entry name" value="DUF6285"/>
    <property type="match status" value="1"/>
</dbReference>
<dbReference type="EMBL" id="JBHSBV010000013">
    <property type="protein sequence ID" value="MFC4203451.1"/>
    <property type="molecule type" value="Genomic_DNA"/>
</dbReference>
<comment type="caution">
    <text evidence="2">The sequence shown here is derived from an EMBL/GenBank/DDBJ whole genome shotgun (WGS) entry which is preliminary data.</text>
</comment>
<name>A0ABV8P4G5_9BURK</name>
<protein>
    <submittedName>
        <fullName evidence="2">DUF6285 domain-containing protein</fullName>
    </submittedName>
</protein>
<keyword evidence="3" id="KW-1185">Reference proteome</keyword>
<proteinExistence type="predicted"/>
<evidence type="ECO:0000313" key="3">
    <source>
        <dbReference type="Proteomes" id="UP001595848"/>
    </source>
</evidence>
<dbReference type="InterPro" id="IPR046252">
    <property type="entry name" value="DUF6285"/>
</dbReference>
<reference evidence="3" key="1">
    <citation type="journal article" date="2019" name="Int. J. Syst. Evol. Microbiol.">
        <title>The Global Catalogue of Microorganisms (GCM) 10K type strain sequencing project: providing services to taxonomists for standard genome sequencing and annotation.</title>
        <authorList>
            <consortium name="The Broad Institute Genomics Platform"/>
            <consortium name="The Broad Institute Genome Sequencing Center for Infectious Disease"/>
            <person name="Wu L."/>
            <person name="Ma J."/>
        </authorList>
    </citation>
    <scope>NUCLEOTIDE SEQUENCE [LARGE SCALE GENOMIC DNA]</scope>
    <source>
        <strain evidence="3">LMG 24813</strain>
    </source>
</reference>
<gene>
    <name evidence="2" type="ORF">ACFOY1_21070</name>
</gene>
<feature type="domain" description="DUF6285" evidence="1">
    <location>
        <begin position="24"/>
        <end position="134"/>
    </location>
</feature>